<feature type="transmembrane region" description="Helical" evidence="1">
    <location>
        <begin position="6"/>
        <end position="24"/>
    </location>
</feature>
<dbReference type="PRINTS" id="PR00348">
    <property type="entry name" value="UBIQUITIN"/>
</dbReference>
<dbReference type="Pfam" id="PF00240">
    <property type="entry name" value="ubiquitin"/>
    <property type="match status" value="1"/>
</dbReference>
<dbReference type="Gene3D" id="3.10.20.90">
    <property type="entry name" value="Phosphatidylinositol 3-kinase Catalytic Subunit, Chain A, domain 1"/>
    <property type="match status" value="1"/>
</dbReference>
<reference evidence="3 4" key="1">
    <citation type="submission" date="2019-03" db="EMBL/GenBank/DDBJ databases">
        <title>Single cell metagenomics reveals metabolic interactions within the superorganism composed of flagellate Streblomastix strix and complex community of Bacteroidetes bacteria on its surface.</title>
        <authorList>
            <person name="Treitli S.C."/>
            <person name="Kolisko M."/>
            <person name="Husnik F."/>
            <person name="Keeling P."/>
            <person name="Hampl V."/>
        </authorList>
    </citation>
    <scope>NUCLEOTIDE SEQUENCE [LARGE SCALE GENOMIC DNA]</scope>
    <source>
        <strain evidence="3">ST1C</strain>
    </source>
</reference>
<dbReference type="PROSITE" id="PS50053">
    <property type="entry name" value="UBIQUITIN_2"/>
    <property type="match status" value="1"/>
</dbReference>
<keyword evidence="1" id="KW-0812">Transmembrane</keyword>
<keyword evidence="1" id="KW-0472">Membrane</keyword>
<dbReference type="InterPro" id="IPR019956">
    <property type="entry name" value="Ubiquitin_dom"/>
</dbReference>
<gene>
    <name evidence="3" type="ORF">EZS28_024246</name>
</gene>
<evidence type="ECO:0000256" key="1">
    <source>
        <dbReference type="SAM" id="Phobius"/>
    </source>
</evidence>
<evidence type="ECO:0000259" key="2">
    <source>
        <dbReference type="PROSITE" id="PS50053"/>
    </source>
</evidence>
<proteinExistence type="predicted"/>
<dbReference type="AlphaFoldDB" id="A0A5J4VCD6"/>
<dbReference type="InterPro" id="IPR050158">
    <property type="entry name" value="Ubiquitin_ubiquitin-like"/>
</dbReference>
<dbReference type="SUPFAM" id="SSF54236">
    <property type="entry name" value="Ubiquitin-like"/>
    <property type="match status" value="1"/>
</dbReference>
<keyword evidence="1" id="KW-1133">Transmembrane helix</keyword>
<dbReference type="InterPro" id="IPR000626">
    <property type="entry name" value="Ubiquitin-like_dom"/>
</dbReference>
<dbReference type="EMBL" id="SNRW01008031">
    <property type="protein sequence ID" value="KAA6380226.1"/>
    <property type="molecule type" value="Genomic_DNA"/>
</dbReference>
<accession>A0A5J4VCD6</accession>
<protein>
    <submittedName>
        <fullName evidence="3">Putative Ubc protein</fullName>
    </submittedName>
</protein>
<organism evidence="3 4">
    <name type="scientific">Streblomastix strix</name>
    <dbReference type="NCBI Taxonomy" id="222440"/>
    <lineage>
        <taxon>Eukaryota</taxon>
        <taxon>Metamonada</taxon>
        <taxon>Preaxostyla</taxon>
        <taxon>Oxymonadida</taxon>
        <taxon>Streblomastigidae</taxon>
        <taxon>Streblomastix</taxon>
    </lineage>
</organism>
<name>A0A5J4VCD6_9EUKA</name>
<feature type="domain" description="Ubiquitin-like" evidence="2">
    <location>
        <begin position="150"/>
        <end position="225"/>
    </location>
</feature>
<evidence type="ECO:0000313" key="4">
    <source>
        <dbReference type="Proteomes" id="UP000324800"/>
    </source>
</evidence>
<dbReference type="OrthoDB" id="5366541at2759"/>
<sequence>MLFFAFGIPVILLLYCLFATYLRIAMKQTSYKEHEVTIVSEGISKHSKEAKDPAVGEQITELKETPNNAVSSQINGLTDELDSTTGTVVEQSSNIKSAGSISKILNDQKEREHREEVHINQIPHLFRANESLAPIDEGVGEIDEELSGQMQIFVKTFSSKMITLLVSPDHSVLSVKEQVSQKEGISVELQRLTFGGKQLDDYKQLNEYNLQKEATLHQLMRLPGGGMQIYIKTL</sequence>
<dbReference type="SMART" id="SM00213">
    <property type="entry name" value="UBQ"/>
    <property type="match status" value="1"/>
</dbReference>
<dbReference type="InterPro" id="IPR029071">
    <property type="entry name" value="Ubiquitin-like_domsf"/>
</dbReference>
<dbReference type="Proteomes" id="UP000324800">
    <property type="component" value="Unassembled WGS sequence"/>
</dbReference>
<comment type="caution">
    <text evidence="3">The sequence shown here is derived from an EMBL/GenBank/DDBJ whole genome shotgun (WGS) entry which is preliminary data.</text>
</comment>
<dbReference type="PANTHER" id="PTHR10666">
    <property type="entry name" value="UBIQUITIN"/>
    <property type="match status" value="1"/>
</dbReference>
<evidence type="ECO:0000313" key="3">
    <source>
        <dbReference type="EMBL" id="KAA6380226.1"/>
    </source>
</evidence>